<dbReference type="InterPro" id="IPR006569">
    <property type="entry name" value="CID_dom"/>
</dbReference>
<feature type="domain" description="CID" evidence="2">
    <location>
        <begin position="3"/>
        <end position="138"/>
    </location>
</feature>
<dbReference type="GO" id="GO:0045943">
    <property type="term" value="P:positive regulation of transcription by RNA polymerase I"/>
    <property type="evidence" value="ECO:0007669"/>
    <property type="project" value="TreeGrafter"/>
</dbReference>
<dbReference type="AlphaFoldDB" id="A0A9P4R3T5"/>
<feature type="compositionally biased region" description="Basic and acidic residues" evidence="1">
    <location>
        <begin position="215"/>
        <end position="224"/>
    </location>
</feature>
<reference evidence="3" key="1">
    <citation type="journal article" date="2020" name="Stud. Mycol.">
        <title>101 Dothideomycetes genomes: a test case for predicting lifestyles and emergence of pathogens.</title>
        <authorList>
            <person name="Haridas S."/>
            <person name="Albert R."/>
            <person name="Binder M."/>
            <person name="Bloem J."/>
            <person name="Labutti K."/>
            <person name="Salamov A."/>
            <person name="Andreopoulos B."/>
            <person name="Baker S."/>
            <person name="Barry K."/>
            <person name="Bills G."/>
            <person name="Bluhm B."/>
            <person name="Cannon C."/>
            <person name="Castanera R."/>
            <person name="Culley D."/>
            <person name="Daum C."/>
            <person name="Ezra D."/>
            <person name="Gonzalez J."/>
            <person name="Henrissat B."/>
            <person name="Kuo A."/>
            <person name="Liang C."/>
            <person name="Lipzen A."/>
            <person name="Lutzoni F."/>
            <person name="Magnuson J."/>
            <person name="Mondo S."/>
            <person name="Nolan M."/>
            <person name="Ohm R."/>
            <person name="Pangilinan J."/>
            <person name="Park H.-J."/>
            <person name="Ramirez L."/>
            <person name="Alfaro M."/>
            <person name="Sun H."/>
            <person name="Tritt A."/>
            <person name="Yoshinaga Y."/>
            <person name="Zwiers L.-H."/>
            <person name="Turgeon B."/>
            <person name="Goodwin S."/>
            <person name="Spatafora J."/>
            <person name="Crous P."/>
            <person name="Grigoriev I."/>
        </authorList>
    </citation>
    <scope>NUCLEOTIDE SEQUENCE</scope>
    <source>
        <strain evidence="3">CBS 125425</strain>
    </source>
</reference>
<dbReference type="Pfam" id="PF12243">
    <property type="entry name" value="CTK3"/>
    <property type="match status" value="1"/>
</dbReference>
<dbReference type="EMBL" id="ML996127">
    <property type="protein sequence ID" value="KAF2736189.1"/>
    <property type="molecule type" value="Genomic_DNA"/>
</dbReference>
<evidence type="ECO:0000313" key="3">
    <source>
        <dbReference type="EMBL" id="KAF2736189.1"/>
    </source>
</evidence>
<evidence type="ECO:0000256" key="1">
    <source>
        <dbReference type="SAM" id="MobiDB-lite"/>
    </source>
</evidence>
<dbReference type="InterPro" id="IPR008942">
    <property type="entry name" value="ENTH_VHS"/>
</dbReference>
<dbReference type="Pfam" id="PF12350">
    <property type="entry name" value="CTK3_C"/>
    <property type="match status" value="1"/>
</dbReference>
<keyword evidence="4" id="KW-1185">Reference proteome</keyword>
<dbReference type="PANTHER" id="PTHR28291:SF1">
    <property type="entry name" value="CTD KINASE SUBUNIT GAMMA"/>
    <property type="match status" value="1"/>
</dbReference>
<evidence type="ECO:0000259" key="2">
    <source>
        <dbReference type="PROSITE" id="PS51391"/>
    </source>
</evidence>
<dbReference type="PANTHER" id="PTHR28291">
    <property type="entry name" value="CTD KINASE SUBUNIT GAMMA"/>
    <property type="match status" value="1"/>
</dbReference>
<dbReference type="Proteomes" id="UP000799444">
    <property type="component" value="Unassembled WGS sequence"/>
</dbReference>
<proteinExistence type="predicted"/>
<name>A0A9P4R3T5_9PLEO</name>
<dbReference type="InterPro" id="IPR024638">
    <property type="entry name" value="Ctk3_N"/>
</dbReference>
<feature type="compositionally biased region" description="Acidic residues" evidence="1">
    <location>
        <begin position="203"/>
        <end position="214"/>
    </location>
</feature>
<dbReference type="GO" id="GO:0032786">
    <property type="term" value="P:positive regulation of DNA-templated transcription, elongation"/>
    <property type="evidence" value="ECO:0007669"/>
    <property type="project" value="InterPro"/>
</dbReference>
<comment type="caution">
    <text evidence="3">The sequence shown here is derived from an EMBL/GenBank/DDBJ whole genome shotgun (WGS) entry which is preliminary data.</text>
</comment>
<dbReference type="InterPro" id="IPR024637">
    <property type="entry name" value="Ctk3_C"/>
</dbReference>
<sequence>MADPFETRLRFTSLLSSLTASHTSHTKTASFLLKNRDLDEDLHSCILETLERSNLNTRANIMYFLDALADVSAREGYQGYMRMVQRDVARIVDCVVPEGGGGSANGKVVRKVLKALESKGILLPDTVVELEAVLKAREGGAAANVQADVVNGGSARAARNGGARLDKRGIEQRIEEDRERHKRLREGIWAVSGEAEDEMERLWEEGSDIADDDYVASKEDRGERGQGVQFG</sequence>
<dbReference type="PROSITE" id="PS51391">
    <property type="entry name" value="CID"/>
    <property type="match status" value="1"/>
</dbReference>
<protein>
    <recommendedName>
        <fullName evidence="2">CID domain-containing protein</fullName>
    </recommendedName>
</protein>
<accession>A0A9P4R3T5</accession>
<feature type="region of interest" description="Disordered" evidence="1">
    <location>
        <begin position="203"/>
        <end position="231"/>
    </location>
</feature>
<evidence type="ECO:0000313" key="4">
    <source>
        <dbReference type="Proteomes" id="UP000799444"/>
    </source>
</evidence>
<dbReference type="FunFam" id="1.25.40.90:FF:000032">
    <property type="entry name" value="CTD kinase subunit gamma"/>
    <property type="match status" value="1"/>
</dbReference>
<dbReference type="InterPro" id="IPR042326">
    <property type="entry name" value="Ctk3"/>
</dbReference>
<dbReference type="Gene3D" id="1.25.40.90">
    <property type="match status" value="1"/>
</dbReference>
<dbReference type="OrthoDB" id="21266at2759"/>
<organism evidence="3 4">
    <name type="scientific">Polyplosphaeria fusca</name>
    <dbReference type="NCBI Taxonomy" id="682080"/>
    <lineage>
        <taxon>Eukaryota</taxon>
        <taxon>Fungi</taxon>
        <taxon>Dikarya</taxon>
        <taxon>Ascomycota</taxon>
        <taxon>Pezizomycotina</taxon>
        <taxon>Dothideomycetes</taxon>
        <taxon>Pleosporomycetidae</taxon>
        <taxon>Pleosporales</taxon>
        <taxon>Tetraplosphaeriaceae</taxon>
        <taxon>Polyplosphaeria</taxon>
    </lineage>
</organism>
<gene>
    <name evidence="3" type="ORF">EJ04DRAFT_172267</name>
</gene>
<dbReference type="GO" id="GO:0070692">
    <property type="term" value="C:CTDK-1 complex"/>
    <property type="evidence" value="ECO:0007669"/>
    <property type="project" value="InterPro"/>
</dbReference>